<evidence type="ECO:0000313" key="3">
    <source>
        <dbReference type="Proteomes" id="UP000789706"/>
    </source>
</evidence>
<keyword evidence="3" id="KW-1185">Reference proteome</keyword>
<protein>
    <submittedName>
        <fullName evidence="2">3753_t:CDS:1</fullName>
    </submittedName>
</protein>
<sequence>MSSDKMFPECIVYKWCKTMQLKDNFGAGKTTLSHIFTSYLKSKDKNVHLISEAALMDSRALKIFYEERNKTDDILERIKHLIESFSRISHQFDVVILDRTPLDTKVFTKMNISNLDYVTFLNSYVSFIELNIDKVVFVQPEFSITVDRVKNRNRSGETCSEDYLHDLFNLYQNDIYEIYPKNKG</sequence>
<proteinExistence type="predicted"/>
<evidence type="ECO:0000313" key="2">
    <source>
        <dbReference type="EMBL" id="CAG8444346.1"/>
    </source>
</evidence>
<dbReference type="SUPFAM" id="SSF52540">
    <property type="entry name" value="P-loop containing nucleoside triphosphate hydrolases"/>
    <property type="match status" value="1"/>
</dbReference>
<dbReference type="Gene3D" id="3.40.50.300">
    <property type="entry name" value="P-loop containing nucleotide triphosphate hydrolases"/>
    <property type="match status" value="1"/>
</dbReference>
<organism evidence="2 3">
    <name type="scientific">Diversispora eburnea</name>
    <dbReference type="NCBI Taxonomy" id="1213867"/>
    <lineage>
        <taxon>Eukaryota</taxon>
        <taxon>Fungi</taxon>
        <taxon>Fungi incertae sedis</taxon>
        <taxon>Mucoromycota</taxon>
        <taxon>Glomeromycotina</taxon>
        <taxon>Glomeromycetes</taxon>
        <taxon>Diversisporales</taxon>
        <taxon>Diversisporaceae</taxon>
        <taxon>Diversispora</taxon>
    </lineage>
</organism>
<dbReference type="OrthoDB" id="2342219at2759"/>
<gene>
    <name evidence="2" type="ORF">DEBURN_LOCUS1685</name>
</gene>
<dbReference type="InterPro" id="IPR031314">
    <property type="entry name" value="DNK_dom"/>
</dbReference>
<dbReference type="Pfam" id="PF01712">
    <property type="entry name" value="dNK"/>
    <property type="match status" value="1"/>
</dbReference>
<evidence type="ECO:0000259" key="1">
    <source>
        <dbReference type="Pfam" id="PF01712"/>
    </source>
</evidence>
<dbReference type="Proteomes" id="UP000789706">
    <property type="component" value="Unassembled WGS sequence"/>
</dbReference>
<comment type="caution">
    <text evidence="2">The sequence shown here is derived from an EMBL/GenBank/DDBJ whole genome shotgun (WGS) entry which is preliminary data.</text>
</comment>
<dbReference type="EMBL" id="CAJVPK010000080">
    <property type="protein sequence ID" value="CAG8444346.1"/>
    <property type="molecule type" value="Genomic_DNA"/>
</dbReference>
<accession>A0A9N8VB15</accession>
<reference evidence="2" key="1">
    <citation type="submission" date="2021-06" db="EMBL/GenBank/DDBJ databases">
        <authorList>
            <person name="Kallberg Y."/>
            <person name="Tangrot J."/>
            <person name="Rosling A."/>
        </authorList>
    </citation>
    <scope>NUCLEOTIDE SEQUENCE</scope>
    <source>
        <strain evidence="2">AZ414A</strain>
    </source>
</reference>
<name>A0A9N8VB15_9GLOM</name>
<dbReference type="AlphaFoldDB" id="A0A9N8VB15"/>
<feature type="domain" description="Deoxynucleoside kinase" evidence="1">
    <location>
        <begin position="24"/>
        <end position="175"/>
    </location>
</feature>
<dbReference type="InterPro" id="IPR027417">
    <property type="entry name" value="P-loop_NTPase"/>
</dbReference>